<dbReference type="EMBL" id="AOGT01001522">
    <property type="protein sequence ID" value="EMG47532.1"/>
    <property type="molecule type" value="Genomic_DNA"/>
</dbReference>
<protein>
    <submittedName>
        <fullName evidence="1">Uncharacterized protein</fullName>
    </submittedName>
</protein>
<evidence type="ECO:0000313" key="1">
    <source>
        <dbReference type="EMBL" id="EMG47532.1"/>
    </source>
</evidence>
<proteinExistence type="predicted"/>
<dbReference type="HOGENOM" id="CLU_624022_0_0_1"/>
<dbReference type="AlphaFoldDB" id="M3HJJ6"/>
<reference evidence="1 2" key="1">
    <citation type="submission" date="2013-02" db="EMBL/GenBank/DDBJ databases">
        <title>Genome sequence of Candida maltosa Xu316, a potential industrial strain for xylitol and ethanol production.</title>
        <authorList>
            <person name="Yu J."/>
            <person name="Wang Q."/>
            <person name="Geng X."/>
            <person name="Bao W."/>
            <person name="He P."/>
            <person name="Cai J."/>
        </authorList>
    </citation>
    <scope>NUCLEOTIDE SEQUENCE [LARGE SCALE GENOMIC DNA]</scope>
    <source>
        <strain evidence="2">Xu316</strain>
    </source>
</reference>
<comment type="caution">
    <text evidence="1">The sequence shown here is derived from an EMBL/GenBank/DDBJ whole genome shotgun (WGS) entry which is preliminary data.</text>
</comment>
<sequence length="439" mass="51043">MSSEIIPNSQFQGGFSVQTKILTNFGFIDLAEVEERIDEVLFGKIDVATGMVKFRPAKILTKNCEKMISLKITKPHYHLVVNEENTTFARFTSGYERFSHKTPNYGIGGPNQSHPAGFQRATFKTIRDTNEMAYFRMMSTITRGVKPNKFLNDTNLLEMLKISKDNERDFFYLLGCCLNHGKFVNDNFQLRWHIASRSLKARQLLEKLRVPFWVDKSSSKWGGFIITDRVWKKFMIEFSISEHNSRNSIPYWIFLLPQYLAIEFIMGLGFHDRESNEKKISLYKTGKESIPELIQLGVLSGCSMYFVLNAEAGTLYRRALKETNRTVKKAEYESMTVEQRENVRDFYEMNDRYVISIFLPVNKHDEKLDGSAAFLYYPAFNYRGGVEEISNYNQTVWNVDFDSDLERSYIMAYTPNGKHHIRPLVVGSTKIEETELFDH</sequence>
<organism evidence="1 2">
    <name type="scientific">Candida maltosa (strain Xu316)</name>
    <name type="common">Yeast</name>
    <dbReference type="NCBI Taxonomy" id="1245528"/>
    <lineage>
        <taxon>Eukaryota</taxon>
        <taxon>Fungi</taxon>
        <taxon>Dikarya</taxon>
        <taxon>Ascomycota</taxon>
        <taxon>Saccharomycotina</taxon>
        <taxon>Pichiomycetes</taxon>
        <taxon>Debaryomycetaceae</taxon>
        <taxon>Candida/Lodderomyces clade</taxon>
        <taxon>Candida</taxon>
    </lineage>
</organism>
<accession>M3HJJ6</accession>
<gene>
    <name evidence="1" type="ORF">G210_2109</name>
</gene>
<dbReference type="Proteomes" id="UP000011777">
    <property type="component" value="Unassembled WGS sequence"/>
</dbReference>
<evidence type="ECO:0000313" key="2">
    <source>
        <dbReference type="Proteomes" id="UP000011777"/>
    </source>
</evidence>
<keyword evidence="2" id="KW-1185">Reference proteome</keyword>
<name>M3HJJ6_CANMX</name>